<sequence length="88" mass="9736">MIIVVDREFGFPTLLVFHLAIKEIRSFEASYKSPVCDWERWGRGICESQTGEIRAGRVLSPKSESPSCGGRGSKLPIVHFGASMNDPP</sequence>
<comment type="caution">
    <text evidence="1">The sequence shown here is derived from an EMBL/GenBank/DDBJ whole genome shotgun (WGS) entry which is preliminary data.</text>
</comment>
<name>A0A4Y2WLA3_ARAVE</name>
<reference evidence="1 2" key="1">
    <citation type="journal article" date="2019" name="Sci. Rep.">
        <title>Orb-weaving spider Araneus ventricosus genome elucidates the spidroin gene catalogue.</title>
        <authorList>
            <person name="Kono N."/>
            <person name="Nakamura H."/>
            <person name="Ohtoshi R."/>
            <person name="Moran D.A.P."/>
            <person name="Shinohara A."/>
            <person name="Yoshida Y."/>
            <person name="Fujiwara M."/>
            <person name="Mori M."/>
            <person name="Tomita M."/>
            <person name="Arakawa K."/>
        </authorList>
    </citation>
    <scope>NUCLEOTIDE SEQUENCE [LARGE SCALE GENOMIC DNA]</scope>
</reference>
<evidence type="ECO:0000313" key="1">
    <source>
        <dbReference type="EMBL" id="GBO37384.1"/>
    </source>
</evidence>
<gene>
    <name evidence="1" type="ORF">AVEN_148825_1</name>
</gene>
<protein>
    <submittedName>
        <fullName evidence="1">Uncharacterized protein</fullName>
    </submittedName>
</protein>
<dbReference type="EMBL" id="BGPR01061785">
    <property type="protein sequence ID" value="GBO37384.1"/>
    <property type="molecule type" value="Genomic_DNA"/>
</dbReference>
<organism evidence="1 2">
    <name type="scientific">Araneus ventricosus</name>
    <name type="common">Orbweaver spider</name>
    <name type="synonym">Epeira ventricosa</name>
    <dbReference type="NCBI Taxonomy" id="182803"/>
    <lineage>
        <taxon>Eukaryota</taxon>
        <taxon>Metazoa</taxon>
        <taxon>Ecdysozoa</taxon>
        <taxon>Arthropoda</taxon>
        <taxon>Chelicerata</taxon>
        <taxon>Arachnida</taxon>
        <taxon>Araneae</taxon>
        <taxon>Araneomorphae</taxon>
        <taxon>Entelegynae</taxon>
        <taxon>Araneoidea</taxon>
        <taxon>Araneidae</taxon>
        <taxon>Araneus</taxon>
    </lineage>
</organism>
<accession>A0A4Y2WLA3</accession>
<proteinExistence type="predicted"/>
<keyword evidence="2" id="KW-1185">Reference proteome</keyword>
<evidence type="ECO:0000313" key="2">
    <source>
        <dbReference type="Proteomes" id="UP000499080"/>
    </source>
</evidence>
<dbReference type="Proteomes" id="UP000499080">
    <property type="component" value="Unassembled WGS sequence"/>
</dbReference>
<dbReference type="AlphaFoldDB" id="A0A4Y2WLA3"/>